<evidence type="ECO:0000256" key="1">
    <source>
        <dbReference type="ARBA" id="ARBA00004418"/>
    </source>
</evidence>
<accession>A0A285B5N7</accession>
<dbReference type="AlphaFoldDB" id="A0A285B5N7"/>
<evidence type="ECO:0000313" key="6">
    <source>
        <dbReference type="Proteomes" id="UP000220639"/>
    </source>
</evidence>
<dbReference type="EMBL" id="FZTC01000020">
    <property type="protein sequence ID" value="SNU36291.1"/>
    <property type="molecule type" value="Genomic_DNA"/>
</dbReference>
<name>A0A285B5N7_9ENTR</name>
<dbReference type="PANTHER" id="PTHR30036">
    <property type="entry name" value="D-XYLOSE-BINDING PERIPLASMIC PROTEIN"/>
    <property type="match status" value="1"/>
</dbReference>
<dbReference type="InterPro" id="IPR050555">
    <property type="entry name" value="Bact_Solute-Bind_Prot2"/>
</dbReference>
<proteinExistence type="inferred from homology"/>
<dbReference type="GO" id="GO:0042882">
    <property type="term" value="P:L-arabinose transmembrane transport"/>
    <property type="evidence" value="ECO:0007669"/>
    <property type="project" value="InterPro"/>
</dbReference>
<dbReference type="Gene3D" id="3.40.50.2300">
    <property type="match status" value="2"/>
</dbReference>
<dbReference type="InterPro" id="IPR026266">
    <property type="entry name" value="AraF"/>
</dbReference>
<evidence type="ECO:0000256" key="3">
    <source>
        <dbReference type="PIRSR" id="PIRSR002816-1"/>
    </source>
</evidence>
<dbReference type="SUPFAM" id="SSF53822">
    <property type="entry name" value="Periplasmic binding protein-like I"/>
    <property type="match status" value="1"/>
</dbReference>
<evidence type="ECO:0000256" key="2">
    <source>
        <dbReference type="ARBA" id="ARBA00007639"/>
    </source>
</evidence>
<comment type="subcellular location">
    <subcellularLocation>
        <location evidence="1">Periplasm</location>
    </subcellularLocation>
</comment>
<comment type="similarity">
    <text evidence="2">Belongs to the bacterial solute-binding protein 2 family.</text>
</comment>
<feature type="site" description="The binding site for the sugar molecule has not yet been established, but C-87 may be involved" evidence="3">
    <location>
        <position position="113"/>
    </location>
</feature>
<dbReference type="PANTHER" id="PTHR30036:SF6">
    <property type="entry name" value="L-ARABINOSE-BINDING PERIPLASMIC PROTEIN"/>
    <property type="match status" value="1"/>
</dbReference>
<reference evidence="6" key="1">
    <citation type="submission" date="2017-08" db="EMBL/GenBank/DDBJ databases">
        <authorList>
            <person name="Brisse S."/>
        </authorList>
    </citation>
    <scope>NUCLEOTIDE SEQUENCE [LARGE SCALE GENOMIC DNA]</scope>
    <source>
        <strain evidence="6">06D021</strain>
    </source>
</reference>
<dbReference type="InterPro" id="IPR001761">
    <property type="entry name" value="Peripla_BP/Lac1_sug-bd_dom"/>
</dbReference>
<feature type="domain" description="Periplasmic binding protein/LacI sugar binding" evidence="4">
    <location>
        <begin position="51"/>
        <end position="345"/>
    </location>
</feature>
<organism evidence="5 6">
    <name type="scientific">Klebsiella grimontii</name>
    <dbReference type="NCBI Taxonomy" id="2058152"/>
    <lineage>
        <taxon>Bacteria</taxon>
        <taxon>Pseudomonadati</taxon>
        <taxon>Pseudomonadota</taxon>
        <taxon>Gammaproteobacteria</taxon>
        <taxon>Enterobacterales</taxon>
        <taxon>Enterobacteriaceae</taxon>
        <taxon>Klebsiella/Raoultella group</taxon>
        <taxon>Klebsiella</taxon>
    </lineage>
</organism>
<dbReference type="Proteomes" id="UP000220639">
    <property type="component" value="Unassembled WGS sequence"/>
</dbReference>
<evidence type="ECO:0000259" key="4">
    <source>
        <dbReference type="Pfam" id="PF00532"/>
    </source>
</evidence>
<protein>
    <submittedName>
        <fullName evidence="5">L-arabinose transporter subunit periplasmic-binding component of ABC superfamily</fullName>
    </submittedName>
</protein>
<dbReference type="GO" id="GO:0030288">
    <property type="term" value="C:outer membrane-bounded periplasmic space"/>
    <property type="evidence" value="ECO:0007669"/>
    <property type="project" value="TreeGrafter"/>
</dbReference>
<dbReference type="CDD" id="cd01540">
    <property type="entry name" value="PBP1_arabinose_binding"/>
    <property type="match status" value="1"/>
</dbReference>
<dbReference type="Pfam" id="PF00532">
    <property type="entry name" value="Peripla_BP_1"/>
    <property type="match status" value="1"/>
</dbReference>
<gene>
    <name evidence="5" type="primary">araF</name>
    <name evidence="5" type="ORF">KOSB73_270191</name>
</gene>
<dbReference type="InterPro" id="IPR028082">
    <property type="entry name" value="Peripla_BP_I"/>
</dbReference>
<evidence type="ECO:0000313" key="5">
    <source>
        <dbReference type="EMBL" id="SNU36291.1"/>
    </source>
</evidence>
<sequence>MPCFSSDKKFKSYFFLHKSELKLEFTMHKFTKALAAIGLAAVMSQSAMAETLKLGFLVKQPEEPWFQTEWKFADKAGKDLGFDVIKIAVPDGEKTLNAIDSLAASGAKGFVICTPDPKLGAAIVAKARGYDMKVITVDDQFVNAKGKPMDSVPLVMMAASEIGARQGQELYKEMQKRGWDVKDTAVMAITADELDTARRRTTGSIDALKAAGFPEQQIYRVPTKSNDIPGAFDAGNSMLVQHPNVKHWLIVGMNDNTVLGGVRATEGQGFKAPDVIGIGINGVDAVNELSKAQATGFYGSLLPSPDIHGYKTSEMLYNWVTKDVEPPKFTAVTDVVLITRDNFKEELAKKGL</sequence>
<dbReference type="GO" id="GO:0030246">
    <property type="term" value="F:carbohydrate binding"/>
    <property type="evidence" value="ECO:0007669"/>
    <property type="project" value="TreeGrafter"/>
</dbReference>
<dbReference type="FunFam" id="3.40.50.2300:FF:000075">
    <property type="entry name" value="L-arabinose-binding periplasmic protein"/>
    <property type="match status" value="1"/>
</dbReference>
<dbReference type="PIRSF" id="PIRSF002816">
    <property type="entry name" value="AraF"/>
    <property type="match status" value="1"/>
</dbReference>